<sequence length="195" mass="21299">MPDKGTRALSEVLDELENTIGTEQESVQVEDLVEALGRSSFAALMLAFSLVSTSPASAIPGMTAAVALLVFILVAQMMVGRDSVWLPQFVTRRRLSSATLRKGIRWLRKPVAFVEKFLRPRFTWLLHRPWLWLPMGLIMALTLVMPFLEIIPTSGSIASAVIALFAASLLTRDGALTLVSLLCLAALPGALLLLR</sequence>
<keyword evidence="1" id="KW-1133">Transmembrane helix</keyword>
<evidence type="ECO:0000313" key="3">
    <source>
        <dbReference type="Proteomes" id="UP000609121"/>
    </source>
</evidence>
<feature type="transmembrane region" description="Helical" evidence="1">
    <location>
        <begin position="130"/>
        <end position="148"/>
    </location>
</feature>
<dbReference type="InterPro" id="IPR010331">
    <property type="entry name" value="ExoD"/>
</dbReference>
<proteinExistence type="predicted"/>
<dbReference type="EMBL" id="JACVXA010000010">
    <property type="protein sequence ID" value="MBE3637617.1"/>
    <property type="molecule type" value="Genomic_DNA"/>
</dbReference>
<keyword evidence="1" id="KW-0472">Membrane</keyword>
<protein>
    <submittedName>
        <fullName evidence="2">Exopolysaccharide biosynthesis protein</fullName>
    </submittedName>
</protein>
<dbReference type="Proteomes" id="UP000609121">
    <property type="component" value="Unassembled WGS sequence"/>
</dbReference>
<dbReference type="PANTHER" id="PTHR41795:SF1">
    <property type="entry name" value="EXOPOLYSACCHARIDE SYNTHESIS PROTEIN"/>
    <property type="match status" value="1"/>
</dbReference>
<evidence type="ECO:0000256" key="1">
    <source>
        <dbReference type="SAM" id="Phobius"/>
    </source>
</evidence>
<dbReference type="PIRSF" id="PIRSF033239">
    <property type="entry name" value="ExoD"/>
    <property type="match status" value="1"/>
</dbReference>
<name>A0A8J7CWD1_9RHOB</name>
<keyword evidence="3" id="KW-1185">Reference proteome</keyword>
<reference evidence="2" key="1">
    <citation type="submission" date="2020-09" db="EMBL/GenBank/DDBJ databases">
        <title>A novel bacterium of genus Mangrovicoccus, isolated from South China Sea.</title>
        <authorList>
            <person name="Huang H."/>
            <person name="Mo K."/>
            <person name="Hu Y."/>
        </authorList>
    </citation>
    <scope>NUCLEOTIDE SEQUENCE</scope>
    <source>
        <strain evidence="2">HB182678</strain>
    </source>
</reference>
<feature type="transmembrane region" description="Helical" evidence="1">
    <location>
        <begin position="58"/>
        <end position="79"/>
    </location>
</feature>
<dbReference type="Pfam" id="PF06055">
    <property type="entry name" value="ExoD"/>
    <property type="match status" value="1"/>
</dbReference>
<keyword evidence="1" id="KW-0812">Transmembrane</keyword>
<evidence type="ECO:0000313" key="2">
    <source>
        <dbReference type="EMBL" id="MBE3637617.1"/>
    </source>
</evidence>
<dbReference type="AlphaFoldDB" id="A0A8J7CWD1"/>
<organism evidence="2 3">
    <name type="scientific">Mangrovicoccus algicola</name>
    <dbReference type="NCBI Taxonomy" id="2771008"/>
    <lineage>
        <taxon>Bacteria</taxon>
        <taxon>Pseudomonadati</taxon>
        <taxon>Pseudomonadota</taxon>
        <taxon>Alphaproteobacteria</taxon>
        <taxon>Rhodobacterales</taxon>
        <taxon>Paracoccaceae</taxon>
        <taxon>Mangrovicoccus</taxon>
    </lineage>
</organism>
<dbReference type="RefSeq" id="WP_193180445.1">
    <property type="nucleotide sequence ID" value="NZ_JACVXA010000010.1"/>
</dbReference>
<feature type="transmembrane region" description="Helical" evidence="1">
    <location>
        <begin position="177"/>
        <end position="194"/>
    </location>
</feature>
<gene>
    <name evidence="2" type="ORF">ICN82_05280</name>
</gene>
<comment type="caution">
    <text evidence="2">The sequence shown here is derived from an EMBL/GenBank/DDBJ whole genome shotgun (WGS) entry which is preliminary data.</text>
</comment>
<accession>A0A8J7CWD1</accession>
<dbReference type="PANTHER" id="PTHR41795">
    <property type="entry name" value="EXOPOLYSACCHARIDE SYNTHESIS PROTEIN"/>
    <property type="match status" value="1"/>
</dbReference>